<dbReference type="SUPFAM" id="SSF69118">
    <property type="entry name" value="AhpD-like"/>
    <property type="match status" value="1"/>
</dbReference>
<feature type="active site" description="Cysteine sulfenic acid (-SOH) intermediate" evidence="6">
    <location>
        <position position="136"/>
    </location>
</feature>
<keyword evidence="4 6" id="KW-1015">Disulfide bond</keyword>
<evidence type="ECO:0000313" key="8">
    <source>
        <dbReference type="EMBL" id="RUO43763.1"/>
    </source>
</evidence>
<feature type="disulfide bond" evidence="6">
    <location>
        <begin position="133"/>
        <end position="136"/>
    </location>
</feature>
<dbReference type="InterPro" id="IPR004674">
    <property type="entry name" value="AhpD"/>
</dbReference>
<evidence type="ECO:0000256" key="3">
    <source>
        <dbReference type="ARBA" id="ARBA00023002"/>
    </source>
</evidence>
<keyword evidence="2 6" id="KW-0049">Antioxidant</keyword>
<evidence type="ECO:0000256" key="6">
    <source>
        <dbReference type="HAMAP-Rule" id="MF_01676"/>
    </source>
</evidence>
<evidence type="ECO:0000256" key="4">
    <source>
        <dbReference type="ARBA" id="ARBA00023157"/>
    </source>
</evidence>
<dbReference type="InterPro" id="IPR003779">
    <property type="entry name" value="CMD-like"/>
</dbReference>
<sequence>MLNDFKQLLGEHGKDTKLNLSNLFANVDTSGLTPVQFYGTALSLAYSLEHKTLIEAVESEAKEHVEENVFAAAKLAATLMAMNNIYYRFVHLSSDKQFAKLPAGLRMNGMANPGVEKVDFELYSLAVSALNGCGLCIDSHVSVLVKSQMSATAIQAAIKLAAVLNAAKTAYVLEQA</sequence>
<dbReference type="Gene3D" id="1.20.1290.10">
    <property type="entry name" value="AhpD-like"/>
    <property type="match status" value="1"/>
</dbReference>
<comment type="function">
    <text evidence="6">Antioxidant protein with alkyl hydroperoxidase activity. Required for the reduction of the AhpC active site cysteine residues and for the regeneration of the AhpC enzyme activity.</text>
</comment>
<organism evidence="8 9">
    <name type="scientific">Aliidiomarina taiwanensis</name>
    <dbReference type="NCBI Taxonomy" id="946228"/>
    <lineage>
        <taxon>Bacteria</taxon>
        <taxon>Pseudomonadati</taxon>
        <taxon>Pseudomonadota</taxon>
        <taxon>Gammaproteobacteria</taxon>
        <taxon>Alteromonadales</taxon>
        <taxon>Idiomarinaceae</taxon>
        <taxon>Aliidiomarina</taxon>
    </lineage>
</organism>
<gene>
    <name evidence="6" type="primary">ahpD</name>
    <name evidence="8" type="ORF">CWE15_00735</name>
</gene>
<dbReference type="Pfam" id="PF02627">
    <property type="entry name" value="CMD"/>
    <property type="match status" value="1"/>
</dbReference>
<dbReference type="PANTHER" id="PTHR33930:SF7">
    <property type="entry name" value="ALKYL HYDROPEROXIDE REDUCTASE AHPD"/>
    <property type="match status" value="1"/>
</dbReference>
<dbReference type="InterPro" id="IPR029032">
    <property type="entry name" value="AhpD-like"/>
</dbReference>
<evidence type="ECO:0000313" key="9">
    <source>
        <dbReference type="Proteomes" id="UP000286976"/>
    </source>
</evidence>
<keyword evidence="5 6" id="KW-0676">Redox-active center</keyword>
<dbReference type="EC" id="1.11.1.28" evidence="6"/>
<dbReference type="GO" id="GO:0051920">
    <property type="term" value="F:peroxiredoxin activity"/>
    <property type="evidence" value="ECO:0007669"/>
    <property type="project" value="InterPro"/>
</dbReference>
<dbReference type="PANTHER" id="PTHR33930">
    <property type="entry name" value="ALKYL HYDROPEROXIDE REDUCTASE AHPD"/>
    <property type="match status" value="1"/>
</dbReference>
<evidence type="ECO:0000256" key="1">
    <source>
        <dbReference type="ARBA" id="ARBA00022559"/>
    </source>
</evidence>
<dbReference type="OrthoDB" id="9801997at2"/>
<evidence type="ECO:0000259" key="7">
    <source>
        <dbReference type="Pfam" id="PF02627"/>
    </source>
</evidence>
<comment type="caution">
    <text evidence="8">The sequence shown here is derived from an EMBL/GenBank/DDBJ whole genome shotgun (WGS) entry which is preliminary data.</text>
</comment>
<comment type="catalytic activity">
    <reaction evidence="6">
        <text>N(6)-[(R)-dihydrolipoyl]-L-lysyl-[lipoyl-carrier protein] + a hydroperoxide = N(6)-[(R)-lipoyl]-L-lysyl-[lipoyl-carrier protein] + an alcohol + H2O</text>
        <dbReference type="Rhea" id="RHEA:62636"/>
        <dbReference type="Rhea" id="RHEA-COMP:10502"/>
        <dbReference type="Rhea" id="RHEA-COMP:16355"/>
        <dbReference type="ChEBI" id="CHEBI:15377"/>
        <dbReference type="ChEBI" id="CHEBI:30879"/>
        <dbReference type="ChEBI" id="CHEBI:35924"/>
        <dbReference type="ChEBI" id="CHEBI:83099"/>
        <dbReference type="ChEBI" id="CHEBI:83100"/>
        <dbReference type="EC" id="1.11.1.28"/>
    </reaction>
</comment>
<comment type="similarity">
    <text evidence="6">Belongs to the AhpD family.</text>
</comment>
<keyword evidence="9" id="KW-1185">Reference proteome</keyword>
<evidence type="ECO:0000256" key="5">
    <source>
        <dbReference type="ARBA" id="ARBA00023284"/>
    </source>
</evidence>
<accession>A0A432X8N8</accession>
<dbReference type="HAMAP" id="MF_01676">
    <property type="entry name" value="AhpD"/>
    <property type="match status" value="1"/>
</dbReference>
<dbReference type="AlphaFoldDB" id="A0A432X8N8"/>
<dbReference type="NCBIfam" id="TIGR00778">
    <property type="entry name" value="ahpD_dom"/>
    <property type="match status" value="1"/>
</dbReference>
<keyword evidence="3 6" id="KW-0560">Oxidoreductase</keyword>
<feature type="active site" description="Proton donor" evidence="6">
    <location>
        <position position="133"/>
    </location>
</feature>
<dbReference type="GO" id="GO:0006979">
    <property type="term" value="P:response to oxidative stress"/>
    <property type="evidence" value="ECO:0007669"/>
    <property type="project" value="InterPro"/>
</dbReference>
<dbReference type="Proteomes" id="UP000286976">
    <property type="component" value="Unassembled WGS sequence"/>
</dbReference>
<dbReference type="GO" id="GO:0045454">
    <property type="term" value="P:cell redox homeostasis"/>
    <property type="evidence" value="ECO:0007669"/>
    <property type="project" value="TreeGrafter"/>
</dbReference>
<reference evidence="8 9" key="1">
    <citation type="journal article" date="2011" name="Front. Microbiol.">
        <title>Genomic signatures of strain selection and enhancement in Bacillus atrophaeus var. globigii, a historical biowarfare simulant.</title>
        <authorList>
            <person name="Gibbons H.S."/>
            <person name="Broomall S.M."/>
            <person name="McNew L.A."/>
            <person name="Daligault H."/>
            <person name="Chapman C."/>
            <person name="Bruce D."/>
            <person name="Karavis M."/>
            <person name="Krepps M."/>
            <person name="McGregor P.A."/>
            <person name="Hong C."/>
            <person name="Park K.H."/>
            <person name="Akmal A."/>
            <person name="Feldman A."/>
            <person name="Lin J.S."/>
            <person name="Chang W.E."/>
            <person name="Higgs B.W."/>
            <person name="Demirev P."/>
            <person name="Lindquist J."/>
            <person name="Liem A."/>
            <person name="Fochler E."/>
            <person name="Read T.D."/>
            <person name="Tapia R."/>
            <person name="Johnson S."/>
            <person name="Bishop-Lilly K.A."/>
            <person name="Detter C."/>
            <person name="Han C."/>
            <person name="Sozhamannan S."/>
            <person name="Rosenzweig C.N."/>
            <person name="Skowronski E.W."/>
        </authorList>
    </citation>
    <scope>NUCLEOTIDE SEQUENCE [LARGE SCALE GENOMIC DNA]</scope>
    <source>
        <strain evidence="8 9">AIT1</strain>
    </source>
</reference>
<dbReference type="GO" id="GO:0032843">
    <property type="term" value="F:hydroperoxide reductase activity"/>
    <property type="evidence" value="ECO:0007669"/>
    <property type="project" value="InterPro"/>
</dbReference>
<dbReference type="GO" id="GO:0015036">
    <property type="term" value="F:disulfide oxidoreductase activity"/>
    <property type="evidence" value="ECO:0007669"/>
    <property type="project" value="TreeGrafter"/>
</dbReference>
<proteinExistence type="inferred from homology"/>
<dbReference type="InterPro" id="IPR004675">
    <property type="entry name" value="AhpD_core"/>
</dbReference>
<dbReference type="RefSeq" id="WP_126756154.1">
    <property type="nucleotide sequence ID" value="NZ_PIPQ01000001.1"/>
</dbReference>
<dbReference type="EMBL" id="PIPQ01000001">
    <property type="protein sequence ID" value="RUO43763.1"/>
    <property type="molecule type" value="Genomic_DNA"/>
</dbReference>
<feature type="domain" description="Carboxymuconolactone decarboxylase-like" evidence="7">
    <location>
        <begin position="97"/>
        <end position="167"/>
    </location>
</feature>
<name>A0A432X8N8_9GAMM</name>
<protein>
    <recommendedName>
        <fullName evidence="6">Alkyl hydroperoxide reductase AhpD</fullName>
        <ecNumber evidence="6">1.11.1.28</ecNumber>
    </recommendedName>
    <alternativeName>
        <fullName evidence="6">Alkylhydroperoxidase AhpD</fullName>
    </alternativeName>
</protein>
<feature type="disulfide bond" description="Interchain (with AhpC); in linked form" evidence="6">
    <location>
        <position position="136"/>
    </location>
</feature>
<keyword evidence="1 6" id="KW-0575">Peroxidase</keyword>
<evidence type="ECO:0000256" key="2">
    <source>
        <dbReference type="ARBA" id="ARBA00022862"/>
    </source>
</evidence>